<reference evidence="8" key="1">
    <citation type="submission" date="2013-11" db="EMBL/GenBank/DDBJ databases">
        <title>Symbiont-containing voluminous jelly as an extraordinary maternal gift for overwintering insect nymphs.</title>
        <authorList>
            <person name="Kaiwa N."/>
            <person name="Hosokawa T."/>
            <person name="Nikoh N."/>
            <person name="Meng X.Y."/>
            <person name="Tanahashi M."/>
            <person name="Moriyama M."/>
            <person name="Maeda T."/>
            <person name="Yamaguchi K."/>
            <person name="Shigenobu S."/>
            <person name="Ito M."/>
            <person name="Fukatsu T."/>
        </authorList>
    </citation>
    <scope>NUCLEOTIDE SEQUENCE [LARGE SCALE GENOMIC DNA]</scope>
    <source>
        <strain evidence="8">UwTKB</strain>
    </source>
</reference>
<organism evidence="7 8">
    <name type="scientific">Candidatus Tachikawaea gelatinosa</name>
    <dbReference type="NCBI Taxonomy" id="1410383"/>
    <lineage>
        <taxon>Bacteria</taxon>
        <taxon>Pseudomonadati</taxon>
        <taxon>Pseudomonadota</taxon>
        <taxon>Gammaproteobacteria</taxon>
        <taxon>Enterobacterales</taxon>
        <taxon>Enterobacteriaceae</taxon>
        <taxon>Candidatus Tachikawaea</taxon>
    </lineage>
</organism>
<dbReference type="InterPro" id="IPR024694">
    <property type="entry name" value="PurE_prokaryotes"/>
</dbReference>
<dbReference type="InterPro" id="IPR033747">
    <property type="entry name" value="PurE_ClassI"/>
</dbReference>
<dbReference type="OrthoDB" id="9791908at2"/>
<dbReference type="NCBIfam" id="TIGR01162">
    <property type="entry name" value="purE"/>
    <property type="match status" value="1"/>
</dbReference>
<dbReference type="Pfam" id="PF00731">
    <property type="entry name" value="AIRC"/>
    <property type="match status" value="1"/>
</dbReference>
<evidence type="ECO:0000256" key="2">
    <source>
        <dbReference type="ARBA" id="ARBA00023235"/>
    </source>
</evidence>
<dbReference type="SMART" id="SM01001">
    <property type="entry name" value="AIRC"/>
    <property type="match status" value="1"/>
</dbReference>
<dbReference type="PANTHER" id="PTHR23046:SF2">
    <property type="entry name" value="PHOSPHORIBOSYLAMINOIMIDAZOLE CARBOXYLASE"/>
    <property type="match status" value="1"/>
</dbReference>
<accession>A0A090BWK0</accession>
<feature type="binding site" evidence="3 5">
    <location>
        <position position="16"/>
    </location>
    <ligand>
        <name>substrate</name>
    </ligand>
</feature>
<reference evidence="7 8" key="2">
    <citation type="journal article" date="2014" name="Curr. Biol.">
        <title>Symbiont-Supplemented Maternal Investment Underpinning Host's Ecological Adaptation.</title>
        <authorList>
            <person name="Kaiwa N."/>
            <person name="Hosokawa T."/>
            <person name="Nikoh N."/>
            <person name="Tanahashi M."/>
            <person name="Moriyama M."/>
            <person name="Meng X.Y."/>
            <person name="Maeda T."/>
            <person name="Yamaguchi K."/>
            <person name="Shigenobu S."/>
            <person name="Ito M."/>
            <person name="Fukatsu T."/>
        </authorList>
    </citation>
    <scope>NUCLEOTIDE SEQUENCE [LARGE SCALE GENOMIC DNA]</scope>
    <source>
        <strain evidence="7 8">UwTKB</strain>
    </source>
</reference>
<sequence length="169" mass="18245">MFKKKSIVPVAVIMGSKNDWNIMKNSCDILQKLSVSFYKEVISAHRTPDRLFSFAESAAKKGFKIIIAGAGGSAHLPGMLASKTLVPVLGVPINSTVLNGIDSLYSIVQMPGGIPVGTLSIGKSGAINAALLASQILSIYDKNLQIRLQNWRNENTKNILKNSQFNENS</sequence>
<proteinExistence type="inferred from homology"/>
<gene>
    <name evidence="3 7" type="primary">purE</name>
    <name evidence="7" type="ORF">TGUWTKB_5150</name>
</gene>
<keyword evidence="1 3" id="KW-0658">Purine biosynthesis</keyword>
<feature type="binding site" evidence="3 5">
    <location>
        <position position="19"/>
    </location>
    <ligand>
        <name>substrate</name>
    </ligand>
</feature>
<dbReference type="EMBL" id="AP014521">
    <property type="protein sequence ID" value="BAP58741.1"/>
    <property type="molecule type" value="Genomic_DNA"/>
</dbReference>
<evidence type="ECO:0000256" key="5">
    <source>
        <dbReference type="PIRSR" id="PIRSR001338-1"/>
    </source>
</evidence>
<comment type="similarity">
    <text evidence="3">Belongs to the AIR carboxylase family. Class I subfamily.</text>
</comment>
<dbReference type="KEGG" id="sbw:TGUWTKB_5150"/>
<feature type="domain" description="PurE" evidence="6">
    <location>
        <begin position="8"/>
        <end position="159"/>
    </location>
</feature>
<evidence type="ECO:0000313" key="7">
    <source>
        <dbReference type="EMBL" id="BAP58741.1"/>
    </source>
</evidence>
<dbReference type="HAMAP" id="MF_01929">
    <property type="entry name" value="PurE_classI"/>
    <property type="match status" value="1"/>
</dbReference>
<evidence type="ECO:0000259" key="6">
    <source>
        <dbReference type="SMART" id="SM01001"/>
    </source>
</evidence>
<dbReference type="GO" id="GO:0034023">
    <property type="term" value="F:5-(carboxyamino)imidazole ribonucleotide mutase activity"/>
    <property type="evidence" value="ECO:0007669"/>
    <property type="project" value="UniProtKB-UniRule"/>
</dbReference>
<dbReference type="AlphaFoldDB" id="A0A090BWK0"/>
<evidence type="ECO:0000256" key="3">
    <source>
        <dbReference type="HAMAP-Rule" id="MF_01929"/>
    </source>
</evidence>
<evidence type="ECO:0000256" key="4">
    <source>
        <dbReference type="PIRNR" id="PIRNR001338"/>
    </source>
</evidence>
<dbReference type="EC" id="5.4.99.18" evidence="3 4"/>
<dbReference type="Proteomes" id="UP000031627">
    <property type="component" value="Chromosome"/>
</dbReference>
<dbReference type="STRING" id="1410383.TGUWTKB_5150"/>
<dbReference type="UniPathway" id="UPA00074">
    <property type="reaction ID" value="UER00943"/>
</dbReference>
<comment type="catalytic activity">
    <reaction evidence="3 4">
        <text>5-carboxyamino-1-(5-phospho-D-ribosyl)imidazole + H(+) = 5-amino-1-(5-phospho-D-ribosyl)imidazole-4-carboxylate</text>
        <dbReference type="Rhea" id="RHEA:13193"/>
        <dbReference type="ChEBI" id="CHEBI:15378"/>
        <dbReference type="ChEBI" id="CHEBI:58730"/>
        <dbReference type="ChEBI" id="CHEBI:77657"/>
        <dbReference type="EC" id="5.4.99.18"/>
    </reaction>
</comment>
<dbReference type="RefSeq" id="WP_041063306.1">
    <property type="nucleotide sequence ID" value="NZ_AP014521.1"/>
</dbReference>
<keyword evidence="2 3" id="KW-0413">Isomerase</keyword>
<dbReference type="InterPro" id="IPR000031">
    <property type="entry name" value="PurE_dom"/>
</dbReference>
<dbReference type="Gene3D" id="3.40.50.1970">
    <property type="match status" value="1"/>
</dbReference>
<dbReference type="HOGENOM" id="CLU_094982_2_2_6"/>
<protein>
    <recommendedName>
        <fullName evidence="3 4">N5-carboxyaminoimidazole ribonucleotide mutase</fullName>
        <shortName evidence="3 4">N5-CAIR mutase</shortName>
        <ecNumber evidence="3 4">5.4.99.18</ecNumber>
    </recommendedName>
    <alternativeName>
        <fullName evidence="3">5-(carboxyamino)imidazole ribonucleotide mutase</fullName>
    </alternativeName>
</protein>
<feature type="binding site" evidence="3 5">
    <location>
        <position position="46"/>
    </location>
    <ligand>
        <name>substrate</name>
    </ligand>
</feature>
<comment type="function">
    <text evidence="3 4">Catalyzes the conversion of N5-carboxyaminoimidazole ribonucleotide (N5-CAIR) to 4-carboxy-5-aminoimidazole ribonucleotide (CAIR).</text>
</comment>
<dbReference type="SUPFAM" id="SSF52255">
    <property type="entry name" value="N5-CAIR mutase (phosphoribosylaminoimidazole carboxylase, PurE)"/>
    <property type="match status" value="1"/>
</dbReference>
<evidence type="ECO:0000256" key="1">
    <source>
        <dbReference type="ARBA" id="ARBA00022755"/>
    </source>
</evidence>
<dbReference type="PIRSF" id="PIRSF001338">
    <property type="entry name" value="AIR_carboxylase"/>
    <property type="match status" value="1"/>
</dbReference>
<comment type="pathway">
    <text evidence="3 4">Purine metabolism; IMP biosynthesis via de novo pathway; 5-amino-1-(5-phospho-D-ribosyl)imidazole-4-carboxylate from 5-amino-1-(5-phospho-D-ribosyl)imidazole (N5-CAIR route): step 2/2.</text>
</comment>
<keyword evidence="8" id="KW-1185">Reference proteome</keyword>
<dbReference type="GO" id="GO:0006189">
    <property type="term" value="P:'de novo' IMP biosynthetic process"/>
    <property type="evidence" value="ECO:0007669"/>
    <property type="project" value="UniProtKB-UniRule"/>
</dbReference>
<dbReference type="PANTHER" id="PTHR23046">
    <property type="entry name" value="PHOSPHORIBOSYLAMINOIMIDAZOLE CARBOXYLASE CATALYTIC SUBUNIT"/>
    <property type="match status" value="1"/>
</dbReference>
<name>A0A090BWK0_9ENTR</name>
<evidence type="ECO:0000313" key="8">
    <source>
        <dbReference type="Proteomes" id="UP000031627"/>
    </source>
</evidence>